<organism evidence="1 2">
    <name type="scientific">Paramuricea clavata</name>
    <name type="common">Red gorgonian</name>
    <name type="synonym">Violescent sea-whip</name>
    <dbReference type="NCBI Taxonomy" id="317549"/>
    <lineage>
        <taxon>Eukaryota</taxon>
        <taxon>Metazoa</taxon>
        <taxon>Cnidaria</taxon>
        <taxon>Anthozoa</taxon>
        <taxon>Octocorallia</taxon>
        <taxon>Malacalcyonacea</taxon>
        <taxon>Plexauridae</taxon>
        <taxon>Paramuricea</taxon>
    </lineage>
</organism>
<accession>A0A7D9IMZ8</accession>
<reference evidence="1" key="1">
    <citation type="submission" date="2020-04" db="EMBL/GenBank/DDBJ databases">
        <authorList>
            <person name="Alioto T."/>
            <person name="Alioto T."/>
            <person name="Gomez Garrido J."/>
        </authorList>
    </citation>
    <scope>NUCLEOTIDE SEQUENCE</scope>
    <source>
        <strain evidence="1">A484AB</strain>
    </source>
</reference>
<name>A0A7D9IMZ8_PARCT</name>
<dbReference type="EMBL" id="CACRXK020007177">
    <property type="protein sequence ID" value="CAB4011521.1"/>
    <property type="molecule type" value="Genomic_DNA"/>
</dbReference>
<dbReference type="OrthoDB" id="5969706at2759"/>
<proteinExistence type="predicted"/>
<evidence type="ECO:0000313" key="2">
    <source>
        <dbReference type="Proteomes" id="UP001152795"/>
    </source>
</evidence>
<protein>
    <submittedName>
        <fullName evidence="1">Uncharacterized protein</fullName>
    </submittedName>
</protein>
<keyword evidence="2" id="KW-1185">Reference proteome</keyword>
<dbReference type="Proteomes" id="UP001152795">
    <property type="component" value="Unassembled WGS sequence"/>
</dbReference>
<sequence length="398" mass="45487">MRSSRHPKNLTKNIGKWKAEEFSKFAFPASEVVFNGLFTTISLKEQWSCLARIVEFIQNHARNGWTEDDAQTFHEMAVRYGVLLEENRGPSACPIILHNLLHFKDDIKNFSGLDNYSCWTKERAVKRYTRNPSNCKNIECTFAASESRRESLKVIKERESQTPNEDSVNEDLLWAKSIDQARKLYKASQVVQEKSSIGILVGGPHRFVLLYQIQHEIAVMSNVRNNDVIDGATSYRSIWKPNHGFNGLLYRVREEAIVVAIQGGEVSVQIQKIFTVLVAGQSKHFLYCSIFKEVVGNNDSGRLVQTSENTIVVPAENISRKIMVAKAEPINGQPTFLIVDYMRRIFPVRPGTVVVPYFPCINDMILVRGDNEDTVWRARVLSFRMRRLSFWLLLSPAT</sequence>
<comment type="caution">
    <text evidence="1">The sequence shown here is derived from an EMBL/GenBank/DDBJ whole genome shotgun (WGS) entry which is preliminary data.</text>
</comment>
<dbReference type="AlphaFoldDB" id="A0A7D9IMZ8"/>
<gene>
    <name evidence="1" type="ORF">PACLA_8A072534</name>
</gene>
<evidence type="ECO:0000313" key="1">
    <source>
        <dbReference type="EMBL" id="CAB4011521.1"/>
    </source>
</evidence>